<evidence type="ECO:0000256" key="2">
    <source>
        <dbReference type="SAM" id="Phobius"/>
    </source>
</evidence>
<evidence type="ECO:0000256" key="1">
    <source>
        <dbReference type="SAM" id="MobiDB-lite"/>
    </source>
</evidence>
<dbReference type="GO" id="GO:0016787">
    <property type="term" value="F:hydrolase activity"/>
    <property type="evidence" value="ECO:0007669"/>
    <property type="project" value="UniProtKB-KW"/>
</dbReference>
<dbReference type="Pfam" id="PF13472">
    <property type="entry name" value="Lipase_GDSL_2"/>
    <property type="match status" value="1"/>
</dbReference>
<keyword evidence="5" id="KW-1185">Reference proteome</keyword>
<dbReference type="Gene3D" id="3.40.50.1110">
    <property type="entry name" value="SGNH hydrolase"/>
    <property type="match status" value="1"/>
</dbReference>
<dbReference type="InterPro" id="IPR013830">
    <property type="entry name" value="SGNH_hydro"/>
</dbReference>
<dbReference type="PANTHER" id="PTHR37981:SF1">
    <property type="entry name" value="SGNH HYDROLASE-TYPE ESTERASE DOMAIN-CONTAINING PROTEIN"/>
    <property type="match status" value="1"/>
</dbReference>
<reference evidence="4" key="1">
    <citation type="submission" date="2022-06" db="EMBL/GenBank/DDBJ databases">
        <title>Draft genome sequence of Streptomyces sp. RB6PN25 isolated from peat swamp forest in Thailand.</title>
        <authorList>
            <person name="Duangmal K."/>
            <person name="Klaysubun C."/>
        </authorList>
    </citation>
    <scope>NUCLEOTIDE SEQUENCE</scope>
    <source>
        <strain evidence="4">RB6PN25</strain>
    </source>
</reference>
<dbReference type="CDD" id="cd01823">
    <property type="entry name" value="SEST_like"/>
    <property type="match status" value="1"/>
</dbReference>
<dbReference type="PANTHER" id="PTHR37981">
    <property type="entry name" value="LIPASE 2"/>
    <property type="match status" value="1"/>
</dbReference>
<comment type="caution">
    <text evidence="4">The sequence shown here is derived from an EMBL/GenBank/DDBJ whole genome shotgun (WGS) entry which is preliminary data.</text>
</comment>
<evidence type="ECO:0000313" key="5">
    <source>
        <dbReference type="Proteomes" id="UP001057702"/>
    </source>
</evidence>
<dbReference type="EMBL" id="JANFNG010000030">
    <property type="protein sequence ID" value="MCQ4084092.1"/>
    <property type="molecule type" value="Genomic_DNA"/>
</dbReference>
<feature type="region of interest" description="Disordered" evidence="1">
    <location>
        <begin position="451"/>
        <end position="471"/>
    </location>
</feature>
<name>A0ABT1Q2C1_9ACTN</name>
<dbReference type="InterPro" id="IPR037460">
    <property type="entry name" value="SEST-like"/>
</dbReference>
<dbReference type="Proteomes" id="UP001057702">
    <property type="component" value="Unassembled WGS sequence"/>
</dbReference>
<dbReference type="SUPFAM" id="SSF52266">
    <property type="entry name" value="SGNH hydrolase"/>
    <property type="match status" value="1"/>
</dbReference>
<keyword evidence="2" id="KW-0812">Transmembrane</keyword>
<feature type="transmembrane region" description="Helical" evidence="2">
    <location>
        <begin position="12"/>
        <end position="30"/>
    </location>
</feature>
<evidence type="ECO:0000259" key="3">
    <source>
        <dbReference type="Pfam" id="PF13472"/>
    </source>
</evidence>
<organism evidence="4 5">
    <name type="scientific">Streptomyces humicola</name>
    <dbReference type="NCBI Taxonomy" id="2953240"/>
    <lineage>
        <taxon>Bacteria</taxon>
        <taxon>Bacillati</taxon>
        <taxon>Actinomycetota</taxon>
        <taxon>Actinomycetes</taxon>
        <taxon>Kitasatosporales</taxon>
        <taxon>Streptomycetaceae</taxon>
        <taxon>Streptomyces</taxon>
    </lineage>
</organism>
<keyword evidence="2" id="KW-0472">Membrane</keyword>
<gene>
    <name evidence="4" type="ORF">NGB36_26840</name>
</gene>
<sequence length="471" mass="49250">MRPWLRRGRAVLLYAVALLALTAASIWLAVRVTPLQSVSVAGQTVSVGATSPVLSGSGPGELDLFGQVMPTRPQFPGPIRPRLELDRIAIDPQVAQLMQHGDHGALELPVTSDLLAGWKRYYLWETLIAAGFAALILVTAAGIRRASRRTTITMLVTGLAAVCLVNTTGIVLMASSAPGILRQVHTLDDLVGGSPLQPIPVVQGPALHGVHAVVIGDSTAAAMGNPLVDDPSALDRACERSKDSYAADLAAVNGWNVLNVACSGASVRNGVLGVQILGNQVAPPQLALAERATDASVIIVSIGANDVHWSVLTQLCAAAHDCNDKASTAYFQDQLNGFTRDYYQLLGRLAGLPQHPTVLINEYYDPFGRNVDCLKADGLTTAKTQALTSRLDQLNTVLGQGAQAFGFTAVPQHFGGHELCTSQPFVQGPSDNAPLHPTVAGELAIALADQQALPHATATSSPASPSPSGSP</sequence>
<proteinExistence type="predicted"/>
<dbReference type="InterPro" id="IPR036514">
    <property type="entry name" value="SGNH_hydro_sf"/>
</dbReference>
<dbReference type="RefSeq" id="WP_255923137.1">
    <property type="nucleotide sequence ID" value="NZ_JANFNG010000030.1"/>
</dbReference>
<protein>
    <submittedName>
        <fullName evidence="4">SGNH/GDSL hydrolase family protein</fullName>
    </submittedName>
</protein>
<accession>A0ABT1Q2C1</accession>
<feature type="transmembrane region" description="Helical" evidence="2">
    <location>
        <begin position="121"/>
        <end position="143"/>
    </location>
</feature>
<keyword evidence="2" id="KW-1133">Transmembrane helix</keyword>
<keyword evidence="4" id="KW-0378">Hydrolase</keyword>
<evidence type="ECO:0000313" key="4">
    <source>
        <dbReference type="EMBL" id="MCQ4084092.1"/>
    </source>
</evidence>
<feature type="domain" description="SGNH hydrolase-type esterase" evidence="3">
    <location>
        <begin position="214"/>
        <end position="441"/>
    </location>
</feature>
<feature type="transmembrane region" description="Helical" evidence="2">
    <location>
        <begin position="155"/>
        <end position="174"/>
    </location>
</feature>